<dbReference type="SUPFAM" id="SSF56601">
    <property type="entry name" value="beta-lactamase/transpeptidase-like"/>
    <property type="match status" value="1"/>
</dbReference>
<dbReference type="EMBL" id="JAUSRR010000001">
    <property type="protein sequence ID" value="MDP9921329.1"/>
    <property type="molecule type" value="Genomic_DNA"/>
</dbReference>
<organism evidence="3 4">
    <name type="scientific">Variovorax boronicumulans</name>
    <dbReference type="NCBI Taxonomy" id="436515"/>
    <lineage>
        <taxon>Bacteria</taxon>
        <taxon>Pseudomonadati</taxon>
        <taxon>Pseudomonadota</taxon>
        <taxon>Betaproteobacteria</taxon>
        <taxon>Burkholderiales</taxon>
        <taxon>Comamonadaceae</taxon>
        <taxon>Variovorax</taxon>
    </lineage>
</organism>
<dbReference type="RefSeq" id="WP_307585015.1">
    <property type="nucleotide sequence ID" value="NZ_JAUSRQ010000008.1"/>
</dbReference>
<dbReference type="EC" id="3.5.1.46" evidence="3"/>
<dbReference type="PANTHER" id="PTHR43283:SF7">
    <property type="entry name" value="BETA-LACTAMASE-RELATED DOMAIN-CONTAINING PROTEIN"/>
    <property type="match status" value="1"/>
</dbReference>
<dbReference type="GO" id="GO:0019875">
    <property type="term" value="F:6-aminohexanoate-dimer hydrolase activity"/>
    <property type="evidence" value="ECO:0007669"/>
    <property type="project" value="UniProtKB-EC"/>
</dbReference>
<comment type="caution">
    <text evidence="3">The sequence shown here is derived from an EMBL/GenBank/DDBJ whole genome shotgun (WGS) entry which is preliminary data.</text>
</comment>
<accession>A0AAW8DPM3</accession>
<protein>
    <submittedName>
        <fullName evidence="3">CubicO group peptidase (Beta-lactamase class C family)</fullName>
        <ecNumber evidence="3">3.5.1.46</ecNumber>
    </submittedName>
</protein>
<dbReference type="Pfam" id="PF00144">
    <property type="entry name" value="Beta-lactamase"/>
    <property type="match status" value="1"/>
</dbReference>
<proteinExistence type="predicted"/>
<name>A0AAW8DPM3_9BURK</name>
<feature type="compositionally biased region" description="Polar residues" evidence="1">
    <location>
        <begin position="1"/>
        <end position="15"/>
    </location>
</feature>
<evidence type="ECO:0000313" key="4">
    <source>
        <dbReference type="Proteomes" id="UP001244295"/>
    </source>
</evidence>
<reference evidence="3" key="1">
    <citation type="submission" date="2023-07" db="EMBL/GenBank/DDBJ databases">
        <title>Sorghum-associated microbial communities from plants grown in Nebraska, USA.</title>
        <authorList>
            <person name="Schachtman D."/>
        </authorList>
    </citation>
    <scope>NUCLEOTIDE SEQUENCE</scope>
    <source>
        <strain evidence="3">DS2795</strain>
    </source>
</reference>
<dbReference type="AlphaFoldDB" id="A0AAW8DPM3"/>
<evidence type="ECO:0000259" key="2">
    <source>
        <dbReference type="Pfam" id="PF00144"/>
    </source>
</evidence>
<evidence type="ECO:0000256" key="1">
    <source>
        <dbReference type="SAM" id="MobiDB-lite"/>
    </source>
</evidence>
<dbReference type="InterPro" id="IPR050789">
    <property type="entry name" value="Diverse_Enzym_Activities"/>
</dbReference>
<feature type="domain" description="Beta-lactamase-related" evidence="2">
    <location>
        <begin position="110"/>
        <end position="392"/>
    </location>
</feature>
<sequence length="418" mass="45434">MSHDTLMTTNETTAPDTALADGWRDGFPTAGTEVQRPRERSIFQAPENRWAFSHLRELQPTRNVSRGTGAVSVLPRAERPELDTLAFTLPADGSRTDWHSALTTICADGAVVLHRGRIVYERYFGALDEHGQHMAMSVTTSVVGTVGAMLAAEGVLDEHAQVRHYIPELATSAFGHATVRQVMDMTTGIDYSEDYTDPDAGVWKHARAGQLLPRPAGYAGAEGYRQFLQTVQGQGTHGEAFAYRTVNTDVLGWLISRVAGQPLARVLGERIWSRLGAEQDAAFAVDGQGAEFAGGGLCTGLRDLARLGEMMRLGGAFNGAQVVPEAVVADIRRGADPARFALAGYTRLAGWSYRNMWWVAHDARRTFTAQGIHGQALHIDPEAEMVVARFASHPLAANAHLPTSMHAFRALAEHLMRG</sequence>
<feature type="region of interest" description="Disordered" evidence="1">
    <location>
        <begin position="1"/>
        <end position="39"/>
    </location>
</feature>
<dbReference type="PANTHER" id="PTHR43283">
    <property type="entry name" value="BETA-LACTAMASE-RELATED"/>
    <property type="match status" value="1"/>
</dbReference>
<gene>
    <name evidence="3" type="ORF">J2W25_000334</name>
</gene>
<dbReference type="Proteomes" id="UP001244295">
    <property type="component" value="Unassembled WGS sequence"/>
</dbReference>
<evidence type="ECO:0000313" key="3">
    <source>
        <dbReference type="EMBL" id="MDP9921329.1"/>
    </source>
</evidence>
<keyword evidence="3" id="KW-0378">Hydrolase</keyword>
<dbReference type="Gene3D" id="3.40.710.10">
    <property type="entry name" value="DD-peptidase/beta-lactamase superfamily"/>
    <property type="match status" value="1"/>
</dbReference>
<dbReference type="InterPro" id="IPR012338">
    <property type="entry name" value="Beta-lactam/transpept-like"/>
</dbReference>
<dbReference type="InterPro" id="IPR001466">
    <property type="entry name" value="Beta-lactam-related"/>
</dbReference>